<keyword evidence="10" id="KW-1185">Reference proteome</keyword>
<evidence type="ECO:0000256" key="3">
    <source>
        <dbReference type="ARBA" id="ARBA00022692"/>
    </source>
</evidence>
<dbReference type="InterPro" id="IPR013833">
    <property type="entry name" value="Cyt_c_oxidase_su3_a-hlx"/>
</dbReference>
<proteinExistence type="inferred from homology"/>
<organism evidence="9 10">
    <name type="scientific">Mycoplana ramosa</name>
    <name type="common">Mycoplana bullata</name>
    <dbReference type="NCBI Taxonomy" id="40837"/>
    <lineage>
        <taxon>Bacteria</taxon>
        <taxon>Pseudomonadati</taxon>
        <taxon>Pseudomonadota</taxon>
        <taxon>Alphaproteobacteria</taxon>
        <taxon>Hyphomicrobiales</taxon>
        <taxon>Rhizobiaceae</taxon>
        <taxon>Mycoplana</taxon>
    </lineage>
</organism>
<sequence length="238" mass="26204">MSAMLVFLAGIAAIAIWWLARHGIASKPWLEVGNADGFSDAGHFEASKMPVAKVGLGVFLAVVGALFTLFVSAYLMRVDTRDWWALPVPRLLYVNTAILFMSSLCLHWAKVEALRARREGLRTALLAAFATALAFVTGQVFAWQQLVAAGYTLSDDAAASFFYVITGMHGLHILGGMVALVRTQRLAWVDGPMNGRLRLNVDLCAIYWHFMLAVWLVLLALFAGWASNFVDLCRQLLQ</sequence>
<feature type="domain" description="Heme-copper oxidase subunit III family profile" evidence="8">
    <location>
        <begin position="1"/>
        <end position="227"/>
    </location>
</feature>
<dbReference type="SUPFAM" id="SSF81452">
    <property type="entry name" value="Cytochrome c oxidase subunit III-like"/>
    <property type="match status" value="1"/>
</dbReference>
<gene>
    <name evidence="9" type="ORF">ACFQ33_08130</name>
</gene>
<dbReference type="PANTHER" id="PTHR11403">
    <property type="entry name" value="CYTOCHROME C OXIDASE SUBUNIT III"/>
    <property type="match status" value="1"/>
</dbReference>
<feature type="transmembrane region" description="Helical" evidence="7">
    <location>
        <begin position="121"/>
        <end position="141"/>
    </location>
</feature>
<evidence type="ECO:0000256" key="7">
    <source>
        <dbReference type="SAM" id="Phobius"/>
    </source>
</evidence>
<evidence type="ECO:0000256" key="2">
    <source>
        <dbReference type="ARBA" id="ARBA00010581"/>
    </source>
</evidence>
<protein>
    <submittedName>
        <fullName evidence="9">Cytochrome c oxidase subunit 3</fullName>
    </submittedName>
</protein>
<feature type="transmembrane region" description="Helical" evidence="7">
    <location>
        <begin position="203"/>
        <end position="226"/>
    </location>
</feature>
<evidence type="ECO:0000256" key="4">
    <source>
        <dbReference type="ARBA" id="ARBA00022989"/>
    </source>
</evidence>
<dbReference type="EMBL" id="JBHTNF010000003">
    <property type="protein sequence ID" value="MFD1327861.1"/>
    <property type="molecule type" value="Genomic_DNA"/>
</dbReference>
<dbReference type="InterPro" id="IPR024791">
    <property type="entry name" value="Cyt_c/ubiquinol_Oxase_su3"/>
</dbReference>
<evidence type="ECO:0000256" key="1">
    <source>
        <dbReference type="ARBA" id="ARBA00004141"/>
    </source>
</evidence>
<dbReference type="PROSITE" id="PS50253">
    <property type="entry name" value="COX3"/>
    <property type="match status" value="1"/>
</dbReference>
<keyword evidence="3 6" id="KW-0812">Transmembrane</keyword>
<feature type="transmembrane region" description="Helical" evidence="7">
    <location>
        <begin position="161"/>
        <end position="182"/>
    </location>
</feature>
<evidence type="ECO:0000256" key="5">
    <source>
        <dbReference type="ARBA" id="ARBA00023136"/>
    </source>
</evidence>
<feature type="transmembrane region" description="Helical" evidence="7">
    <location>
        <begin position="54"/>
        <end position="76"/>
    </location>
</feature>
<keyword evidence="5 7" id="KW-0472">Membrane</keyword>
<evidence type="ECO:0000313" key="10">
    <source>
        <dbReference type="Proteomes" id="UP001597173"/>
    </source>
</evidence>
<comment type="subcellular location">
    <subcellularLocation>
        <location evidence="6">Cell membrane</location>
        <topology evidence="6">Multi-pass membrane protein</topology>
    </subcellularLocation>
    <subcellularLocation>
        <location evidence="1">Membrane</location>
        <topology evidence="1">Multi-pass membrane protein</topology>
    </subcellularLocation>
</comment>
<evidence type="ECO:0000313" key="9">
    <source>
        <dbReference type="EMBL" id="MFD1327861.1"/>
    </source>
</evidence>
<comment type="similarity">
    <text evidence="2 6">Belongs to the cytochrome c oxidase subunit 3 family.</text>
</comment>
<reference evidence="10" key="1">
    <citation type="journal article" date="2019" name="Int. J. Syst. Evol. Microbiol.">
        <title>The Global Catalogue of Microorganisms (GCM) 10K type strain sequencing project: providing services to taxonomists for standard genome sequencing and annotation.</title>
        <authorList>
            <consortium name="The Broad Institute Genomics Platform"/>
            <consortium name="The Broad Institute Genome Sequencing Center for Infectious Disease"/>
            <person name="Wu L."/>
            <person name="Ma J."/>
        </authorList>
    </citation>
    <scope>NUCLEOTIDE SEQUENCE [LARGE SCALE GENOMIC DNA]</scope>
    <source>
        <strain evidence="10">CCUG 55609</strain>
    </source>
</reference>
<dbReference type="InterPro" id="IPR000298">
    <property type="entry name" value="Cyt_c_oxidase-like_su3"/>
</dbReference>
<dbReference type="InterPro" id="IPR035973">
    <property type="entry name" value="Cyt_c_oxidase_su3-like_sf"/>
</dbReference>
<evidence type="ECO:0000256" key="6">
    <source>
        <dbReference type="RuleBase" id="RU003376"/>
    </source>
</evidence>
<dbReference type="Proteomes" id="UP001597173">
    <property type="component" value="Unassembled WGS sequence"/>
</dbReference>
<feature type="transmembrane region" description="Helical" evidence="7">
    <location>
        <begin position="6"/>
        <end position="24"/>
    </location>
</feature>
<dbReference type="Pfam" id="PF00510">
    <property type="entry name" value="COX3"/>
    <property type="match status" value="1"/>
</dbReference>
<accession>A0ABW3YVD8</accession>
<feature type="transmembrane region" description="Helical" evidence="7">
    <location>
        <begin position="91"/>
        <end position="109"/>
    </location>
</feature>
<comment type="caution">
    <text evidence="9">The sequence shown here is derived from an EMBL/GenBank/DDBJ whole genome shotgun (WGS) entry which is preliminary data.</text>
</comment>
<dbReference type="Gene3D" id="1.20.120.80">
    <property type="entry name" value="Cytochrome c oxidase, subunit III, four-helix bundle"/>
    <property type="match status" value="1"/>
</dbReference>
<keyword evidence="4 7" id="KW-1133">Transmembrane helix</keyword>
<dbReference type="PANTHER" id="PTHR11403:SF10">
    <property type="entry name" value="CYTOCHROME C OXIDASE"/>
    <property type="match status" value="1"/>
</dbReference>
<evidence type="ECO:0000259" key="8">
    <source>
        <dbReference type="PROSITE" id="PS50253"/>
    </source>
</evidence>
<name>A0ABW3YVD8_MYCRA</name>
<dbReference type="RefSeq" id="WP_374836676.1">
    <property type="nucleotide sequence ID" value="NZ_JBHEEW010000003.1"/>
</dbReference>